<accession>A0A538TAX2</accession>
<keyword evidence="2" id="KW-0820">tRNA-binding</keyword>
<proteinExistence type="inferred from homology"/>
<comment type="similarity">
    <text evidence="1 2">Belongs to the DTD family.</text>
</comment>
<comment type="domain">
    <text evidence="2">A Gly-cisPro motif from one monomer fits into the active site of the other monomer to allow specific chiral rejection of L-amino acids.</text>
</comment>
<dbReference type="NCBIfam" id="TIGR00256">
    <property type="entry name" value="D-aminoacyl-tRNA deacylase"/>
    <property type="match status" value="1"/>
</dbReference>
<comment type="catalytic activity">
    <reaction evidence="2">
        <text>a D-aminoacyl-tRNA + H2O = a tRNA + a D-alpha-amino acid + H(+)</text>
        <dbReference type="Rhea" id="RHEA:13953"/>
        <dbReference type="Rhea" id="RHEA-COMP:10123"/>
        <dbReference type="Rhea" id="RHEA-COMP:10124"/>
        <dbReference type="ChEBI" id="CHEBI:15377"/>
        <dbReference type="ChEBI" id="CHEBI:15378"/>
        <dbReference type="ChEBI" id="CHEBI:59871"/>
        <dbReference type="ChEBI" id="CHEBI:78442"/>
        <dbReference type="ChEBI" id="CHEBI:79333"/>
        <dbReference type="EC" id="3.1.1.96"/>
    </reaction>
</comment>
<comment type="catalytic activity">
    <reaction evidence="2">
        <text>glycyl-tRNA(Ala) + H2O = tRNA(Ala) + glycine + H(+)</text>
        <dbReference type="Rhea" id="RHEA:53744"/>
        <dbReference type="Rhea" id="RHEA-COMP:9657"/>
        <dbReference type="Rhea" id="RHEA-COMP:13640"/>
        <dbReference type="ChEBI" id="CHEBI:15377"/>
        <dbReference type="ChEBI" id="CHEBI:15378"/>
        <dbReference type="ChEBI" id="CHEBI:57305"/>
        <dbReference type="ChEBI" id="CHEBI:78442"/>
        <dbReference type="ChEBI" id="CHEBI:78522"/>
    </reaction>
</comment>
<dbReference type="PANTHER" id="PTHR10472">
    <property type="entry name" value="D-TYROSYL-TRNA TYR DEACYLASE"/>
    <property type="match status" value="1"/>
</dbReference>
<dbReference type="Proteomes" id="UP000317716">
    <property type="component" value="Unassembled WGS sequence"/>
</dbReference>
<dbReference type="AlphaFoldDB" id="A0A538TAX2"/>
<dbReference type="GO" id="GO:0043908">
    <property type="term" value="F:Ser(Gly)-tRNA(Ala) hydrolase activity"/>
    <property type="evidence" value="ECO:0007669"/>
    <property type="project" value="UniProtKB-UniRule"/>
</dbReference>
<feature type="short sequence motif" description="Gly-cisPro motif, important for rejection of L-amino acids" evidence="2">
    <location>
        <begin position="137"/>
        <end position="138"/>
    </location>
</feature>
<gene>
    <name evidence="2" type="primary">dtd</name>
    <name evidence="3" type="ORF">E6K72_00290</name>
</gene>
<comment type="subunit">
    <text evidence="2">Homodimer.</text>
</comment>
<dbReference type="GO" id="GO:0106026">
    <property type="term" value="F:Gly-tRNA(Ala) deacylase activity"/>
    <property type="evidence" value="ECO:0007669"/>
    <property type="project" value="UniProtKB-UniRule"/>
</dbReference>
<dbReference type="PANTHER" id="PTHR10472:SF5">
    <property type="entry name" value="D-AMINOACYL-TRNA DEACYLASE 1"/>
    <property type="match status" value="1"/>
</dbReference>
<dbReference type="GO" id="GO:0005737">
    <property type="term" value="C:cytoplasm"/>
    <property type="evidence" value="ECO:0007669"/>
    <property type="project" value="UniProtKB-SubCell"/>
</dbReference>
<dbReference type="GO" id="GO:0051500">
    <property type="term" value="F:D-tyrosyl-tRNA(Tyr) deacylase activity"/>
    <property type="evidence" value="ECO:0007669"/>
    <property type="project" value="TreeGrafter"/>
</dbReference>
<dbReference type="HAMAP" id="MF_00518">
    <property type="entry name" value="Deacylase_Dtd"/>
    <property type="match status" value="1"/>
</dbReference>
<name>A0A538TAX2_UNCEI</name>
<dbReference type="Gene3D" id="3.50.80.10">
    <property type="entry name" value="D-tyrosyl-tRNA(Tyr) deacylase"/>
    <property type="match status" value="1"/>
</dbReference>
<comment type="function">
    <text evidence="2">An aminoacyl-tRNA editing enzyme that deacylates mischarged D-aminoacyl-tRNAs. Also deacylates mischarged glycyl-tRNA(Ala), protecting cells against glycine mischarging by AlaRS. Acts via tRNA-based rather than protein-based catalysis; rejects L-amino acids rather than detecting D-amino acids in the active site. By recycling D-aminoacyl-tRNA to D-amino acids and free tRNA molecules, this enzyme counteracts the toxicity associated with the formation of D-aminoacyl-tRNA entities in vivo and helps enforce protein L-homochirality.</text>
</comment>
<dbReference type="SUPFAM" id="SSF69500">
    <property type="entry name" value="DTD-like"/>
    <property type="match status" value="1"/>
</dbReference>
<dbReference type="EC" id="3.1.1.-" evidence="2"/>
<dbReference type="InterPro" id="IPR003732">
    <property type="entry name" value="Daa-tRNA_deacyls_DTD"/>
</dbReference>
<dbReference type="InterPro" id="IPR023509">
    <property type="entry name" value="DTD-like_sf"/>
</dbReference>
<comment type="caution">
    <text evidence="3">The sequence shown here is derived from an EMBL/GenBank/DDBJ whole genome shotgun (WGS) entry which is preliminary data.</text>
</comment>
<dbReference type="Pfam" id="PF02580">
    <property type="entry name" value="Tyr_Deacylase"/>
    <property type="match status" value="1"/>
</dbReference>
<keyword evidence="2" id="KW-0694">RNA-binding</keyword>
<dbReference type="EC" id="3.1.1.96" evidence="2"/>
<evidence type="ECO:0000313" key="3">
    <source>
        <dbReference type="EMBL" id="TMQ60793.1"/>
    </source>
</evidence>
<sequence>MRALVQRVLRARVTVEGRASGEIGAGLVVLLGATHEDREADADWTARKVAGLRVFADEKGLMNRDVREAGGAILAVPQFTLYGDARRGRRPDFVRAARPEHAEPLFERFCAALASERVAVARGVFRAHMEVELVNDGPVSLMIESPPAGAHEP</sequence>
<evidence type="ECO:0000256" key="2">
    <source>
        <dbReference type="HAMAP-Rule" id="MF_00518"/>
    </source>
</evidence>
<dbReference type="GO" id="GO:0000049">
    <property type="term" value="F:tRNA binding"/>
    <property type="evidence" value="ECO:0007669"/>
    <property type="project" value="UniProtKB-UniRule"/>
</dbReference>
<dbReference type="EMBL" id="VBOS01000010">
    <property type="protein sequence ID" value="TMQ60793.1"/>
    <property type="molecule type" value="Genomic_DNA"/>
</dbReference>
<reference evidence="3 4" key="1">
    <citation type="journal article" date="2019" name="Nat. Microbiol.">
        <title>Mediterranean grassland soil C-N compound turnover is dependent on rainfall and depth, and is mediated by genomically divergent microorganisms.</title>
        <authorList>
            <person name="Diamond S."/>
            <person name="Andeer P.F."/>
            <person name="Li Z."/>
            <person name="Crits-Christoph A."/>
            <person name="Burstein D."/>
            <person name="Anantharaman K."/>
            <person name="Lane K.R."/>
            <person name="Thomas B.C."/>
            <person name="Pan C."/>
            <person name="Northen T.R."/>
            <person name="Banfield J.F."/>
        </authorList>
    </citation>
    <scope>NUCLEOTIDE SEQUENCE [LARGE SCALE GENOMIC DNA]</scope>
    <source>
        <strain evidence="3">WS_2</strain>
    </source>
</reference>
<organism evidence="3 4">
    <name type="scientific">Eiseniibacteriota bacterium</name>
    <dbReference type="NCBI Taxonomy" id="2212470"/>
    <lineage>
        <taxon>Bacteria</taxon>
        <taxon>Candidatus Eiseniibacteriota</taxon>
    </lineage>
</organism>
<keyword evidence="2" id="KW-0963">Cytoplasm</keyword>
<keyword evidence="2 3" id="KW-0378">Hydrolase</keyword>
<dbReference type="FunFam" id="3.50.80.10:FF:000001">
    <property type="entry name" value="D-aminoacyl-tRNA deacylase"/>
    <property type="match status" value="1"/>
</dbReference>
<dbReference type="GO" id="GO:0019478">
    <property type="term" value="P:D-amino acid catabolic process"/>
    <property type="evidence" value="ECO:0007669"/>
    <property type="project" value="UniProtKB-UniRule"/>
</dbReference>
<protein>
    <recommendedName>
        <fullName evidence="2">D-aminoacyl-tRNA deacylase</fullName>
        <shortName evidence="2">DTD</shortName>
        <ecNumber evidence="2">3.1.1.96</ecNumber>
    </recommendedName>
    <alternativeName>
        <fullName evidence="2">Gly-tRNA(Ala) deacylase</fullName>
        <ecNumber evidence="2">3.1.1.-</ecNumber>
    </alternativeName>
</protein>
<comment type="subcellular location">
    <subcellularLocation>
        <location evidence="2">Cytoplasm</location>
    </subcellularLocation>
</comment>
<evidence type="ECO:0000313" key="4">
    <source>
        <dbReference type="Proteomes" id="UP000317716"/>
    </source>
</evidence>
<evidence type="ECO:0000256" key="1">
    <source>
        <dbReference type="ARBA" id="ARBA00009673"/>
    </source>
</evidence>